<comment type="cofactor">
    <cofactor evidence="1">
        <name>FAD</name>
        <dbReference type="ChEBI" id="CHEBI:57692"/>
    </cofactor>
</comment>
<dbReference type="Pfam" id="PF01134">
    <property type="entry name" value="GIDA"/>
    <property type="match status" value="1"/>
</dbReference>
<dbReference type="Gene3D" id="3.40.50.300">
    <property type="entry name" value="P-loop containing nucleotide triphosphate hydrolases"/>
    <property type="match status" value="1"/>
</dbReference>
<organism evidence="3 4">
    <name type="scientific">Stylosanthes scabra</name>
    <dbReference type="NCBI Taxonomy" id="79078"/>
    <lineage>
        <taxon>Eukaryota</taxon>
        <taxon>Viridiplantae</taxon>
        <taxon>Streptophyta</taxon>
        <taxon>Embryophyta</taxon>
        <taxon>Tracheophyta</taxon>
        <taxon>Spermatophyta</taxon>
        <taxon>Magnoliopsida</taxon>
        <taxon>eudicotyledons</taxon>
        <taxon>Gunneridae</taxon>
        <taxon>Pentapetalae</taxon>
        <taxon>rosids</taxon>
        <taxon>fabids</taxon>
        <taxon>Fabales</taxon>
        <taxon>Fabaceae</taxon>
        <taxon>Papilionoideae</taxon>
        <taxon>50 kb inversion clade</taxon>
        <taxon>dalbergioids sensu lato</taxon>
        <taxon>Dalbergieae</taxon>
        <taxon>Pterocarpus clade</taxon>
        <taxon>Stylosanthes</taxon>
    </lineage>
</organism>
<evidence type="ECO:0000256" key="1">
    <source>
        <dbReference type="ARBA" id="ARBA00001974"/>
    </source>
</evidence>
<dbReference type="EMBL" id="JASCZI010271877">
    <property type="protein sequence ID" value="MED6216454.1"/>
    <property type="molecule type" value="Genomic_DNA"/>
</dbReference>
<sequence>MPCNLQMKRVVESQSVVEHEPKFLRAHQTFVKVSNFLGLEPQHGDKEVSWFSFDPDDVHIERQHMCCYLTCTTGRTHQIIRDNLNETRTYGIVSFQDKESHQIILEPEGRSVPELYVQVELATLVPLANQCKKLFLVGDPAPHPATVISDVAKNHGHGTSLLESLMQAGYPVKMLKTQY</sequence>
<evidence type="ECO:0000313" key="4">
    <source>
        <dbReference type="Proteomes" id="UP001341840"/>
    </source>
</evidence>
<gene>
    <name evidence="3" type="ORF">PIB30_007798</name>
</gene>
<name>A0ABU6Z1S3_9FABA</name>
<evidence type="ECO:0000259" key="2">
    <source>
        <dbReference type="Pfam" id="PF01134"/>
    </source>
</evidence>
<keyword evidence="4" id="KW-1185">Reference proteome</keyword>
<dbReference type="PANTHER" id="PTHR11806:SF0">
    <property type="entry name" value="PROTEIN MTO1 HOMOLOG, MITOCHONDRIAL"/>
    <property type="match status" value="1"/>
</dbReference>
<dbReference type="PANTHER" id="PTHR11806">
    <property type="entry name" value="GLUCOSE INHIBITED DIVISION PROTEIN A"/>
    <property type="match status" value="1"/>
</dbReference>
<dbReference type="Proteomes" id="UP001341840">
    <property type="component" value="Unassembled WGS sequence"/>
</dbReference>
<dbReference type="InterPro" id="IPR040131">
    <property type="entry name" value="MnmG_N"/>
</dbReference>
<evidence type="ECO:0000313" key="3">
    <source>
        <dbReference type="EMBL" id="MED6216454.1"/>
    </source>
</evidence>
<protein>
    <recommendedName>
        <fullName evidence="2">MnmG N-terminal domain-containing protein</fullName>
    </recommendedName>
</protein>
<comment type="caution">
    <text evidence="3">The sequence shown here is derived from an EMBL/GenBank/DDBJ whole genome shotgun (WGS) entry which is preliminary data.</text>
</comment>
<proteinExistence type="predicted"/>
<dbReference type="InterPro" id="IPR027417">
    <property type="entry name" value="P-loop_NTPase"/>
</dbReference>
<accession>A0ABU6Z1S3</accession>
<dbReference type="InterPro" id="IPR002218">
    <property type="entry name" value="MnmG-rel"/>
</dbReference>
<feature type="domain" description="MnmG N-terminal" evidence="2">
    <location>
        <begin position="35"/>
        <end position="130"/>
    </location>
</feature>
<dbReference type="Gene3D" id="2.40.30.260">
    <property type="match status" value="1"/>
</dbReference>
<reference evidence="3 4" key="1">
    <citation type="journal article" date="2023" name="Plants (Basel)">
        <title>Bridging the Gap: Combining Genomics and Transcriptomics Approaches to Understand Stylosanthes scabra, an Orphan Legume from the Brazilian Caatinga.</title>
        <authorList>
            <person name="Ferreira-Neto J.R.C."/>
            <person name="da Silva M.D."/>
            <person name="Binneck E."/>
            <person name="de Melo N.F."/>
            <person name="da Silva R.H."/>
            <person name="de Melo A.L.T.M."/>
            <person name="Pandolfi V."/>
            <person name="Bustamante F.O."/>
            <person name="Brasileiro-Vidal A.C."/>
            <person name="Benko-Iseppon A.M."/>
        </authorList>
    </citation>
    <scope>NUCLEOTIDE SEQUENCE [LARGE SCALE GENOMIC DNA]</scope>
    <source>
        <tissue evidence="3">Leaves</tissue>
    </source>
</reference>